<protein>
    <submittedName>
        <fullName evidence="2">Uncharacterized protein</fullName>
    </submittedName>
</protein>
<accession>A0A1K0GB55</accession>
<reference evidence="2 3" key="1">
    <citation type="submission" date="2016-09" db="EMBL/GenBank/DDBJ databases">
        <title>Couchioplanes caeruleus draft genome sequence.</title>
        <authorList>
            <person name="Sheehan J."/>
            <person name="Caffrey P."/>
        </authorList>
    </citation>
    <scope>NUCLEOTIDE SEQUENCE [LARGE SCALE GENOMIC DNA]</scope>
    <source>
        <strain evidence="2 3">DSM 43634</strain>
    </source>
</reference>
<organism evidence="2 3">
    <name type="scientific">Couchioplanes caeruleus subsp. caeruleus</name>
    <dbReference type="NCBI Taxonomy" id="56427"/>
    <lineage>
        <taxon>Bacteria</taxon>
        <taxon>Bacillati</taxon>
        <taxon>Actinomycetota</taxon>
        <taxon>Actinomycetes</taxon>
        <taxon>Micromonosporales</taxon>
        <taxon>Micromonosporaceae</taxon>
        <taxon>Couchioplanes</taxon>
    </lineage>
</organism>
<feature type="transmembrane region" description="Helical" evidence="1">
    <location>
        <begin position="74"/>
        <end position="98"/>
    </location>
</feature>
<evidence type="ECO:0000256" key="1">
    <source>
        <dbReference type="SAM" id="Phobius"/>
    </source>
</evidence>
<proteinExistence type="predicted"/>
<sequence length="148" mass="15820">MTAVRATAIESPDWRAIFPVPPDARLYTMGPYCPIDDTVLQEQVDGFRCSSCSAAWDFFGLHGRWPAAAPRTAVSLPVVAAGLAGYAMAAAGMVAILARLGEGVVWLLAAVIGVAAAYLLVAAWLSGLIEEHRCRRNRMHIPDGEVAR</sequence>
<feature type="transmembrane region" description="Helical" evidence="1">
    <location>
        <begin position="104"/>
        <end position="129"/>
    </location>
</feature>
<dbReference type="RefSeq" id="WP_071804689.1">
    <property type="nucleotide sequence ID" value="NZ_MEIA01000097.1"/>
</dbReference>
<name>A0A1K0GB55_9ACTN</name>
<keyword evidence="1" id="KW-0472">Membrane</keyword>
<keyword evidence="3" id="KW-1185">Reference proteome</keyword>
<gene>
    <name evidence="2" type="ORF">BG844_09595</name>
</gene>
<keyword evidence="1" id="KW-0812">Transmembrane</keyword>
<dbReference type="EMBL" id="MEIA01000097">
    <property type="protein sequence ID" value="OJF14482.1"/>
    <property type="molecule type" value="Genomic_DNA"/>
</dbReference>
<comment type="caution">
    <text evidence="2">The sequence shown here is derived from an EMBL/GenBank/DDBJ whole genome shotgun (WGS) entry which is preliminary data.</text>
</comment>
<keyword evidence="1" id="KW-1133">Transmembrane helix</keyword>
<dbReference type="Proteomes" id="UP000182486">
    <property type="component" value="Unassembled WGS sequence"/>
</dbReference>
<evidence type="ECO:0000313" key="3">
    <source>
        <dbReference type="Proteomes" id="UP000182486"/>
    </source>
</evidence>
<dbReference type="AlphaFoldDB" id="A0A1K0GB55"/>
<evidence type="ECO:0000313" key="2">
    <source>
        <dbReference type="EMBL" id="OJF14482.1"/>
    </source>
</evidence>